<dbReference type="GO" id="GO:0016042">
    <property type="term" value="P:lipid catabolic process"/>
    <property type="evidence" value="ECO:0007669"/>
    <property type="project" value="InterPro"/>
</dbReference>
<reference evidence="1 2" key="1">
    <citation type="submission" date="2016-10" db="EMBL/GenBank/DDBJ databases">
        <authorList>
            <person name="de Groot N.N."/>
        </authorList>
    </citation>
    <scope>NUCLEOTIDE SEQUENCE [LARGE SCALE GENOMIC DNA]</scope>
    <source>
        <strain evidence="1 2">ATCC 43154</strain>
    </source>
</reference>
<dbReference type="EMBL" id="FOTW01000004">
    <property type="protein sequence ID" value="SFL42386.1"/>
    <property type="molecule type" value="Genomic_DNA"/>
</dbReference>
<dbReference type="Proteomes" id="UP000199470">
    <property type="component" value="Unassembled WGS sequence"/>
</dbReference>
<evidence type="ECO:0000313" key="1">
    <source>
        <dbReference type="EMBL" id="SFL42386.1"/>
    </source>
</evidence>
<evidence type="ECO:0000313" key="2">
    <source>
        <dbReference type="Proteomes" id="UP000199470"/>
    </source>
</evidence>
<dbReference type="OrthoDB" id="9798122at2"/>
<organism evidence="1 2">
    <name type="scientific">Rugamonas rubra</name>
    <dbReference type="NCBI Taxonomy" id="758825"/>
    <lineage>
        <taxon>Bacteria</taxon>
        <taxon>Pseudomonadati</taxon>
        <taxon>Pseudomonadota</taxon>
        <taxon>Betaproteobacteria</taxon>
        <taxon>Burkholderiales</taxon>
        <taxon>Oxalobacteraceae</taxon>
        <taxon>Telluria group</taxon>
        <taxon>Rugamonas</taxon>
    </lineage>
</organism>
<dbReference type="InterPro" id="IPR005152">
    <property type="entry name" value="Lipase_secreted"/>
</dbReference>
<dbReference type="RefSeq" id="WP_093382045.1">
    <property type="nucleotide sequence ID" value="NZ_FOTW01000004.1"/>
</dbReference>
<dbReference type="PANTHER" id="PTHR34853:SF1">
    <property type="entry name" value="LIPASE 5"/>
    <property type="match status" value="1"/>
</dbReference>
<accession>A0A1I4HLT9</accession>
<dbReference type="SUPFAM" id="SSF53474">
    <property type="entry name" value="alpha/beta-Hydrolases"/>
    <property type="match status" value="1"/>
</dbReference>
<dbReference type="STRING" id="758825.SAMN02982985_00052"/>
<dbReference type="AlphaFoldDB" id="A0A1I4HLT9"/>
<dbReference type="Gene3D" id="3.40.50.1820">
    <property type="entry name" value="alpha/beta hydrolase"/>
    <property type="match status" value="2"/>
</dbReference>
<gene>
    <name evidence="1" type="ORF">SAMN02982985_00052</name>
</gene>
<dbReference type="GO" id="GO:0004806">
    <property type="term" value="F:triacylglycerol lipase activity"/>
    <property type="evidence" value="ECO:0007669"/>
    <property type="project" value="InterPro"/>
</dbReference>
<name>A0A1I4HLT9_9BURK</name>
<keyword evidence="1" id="KW-0378">Hydrolase</keyword>
<sequence length="534" mass="54544">MRPVHPFPPSHAARPARRPLPLGSLLLLSPLLVLSACGGGGGGGGSGDGVVVVPTPPVVPPSLRGKLIGTASVVPVSINGASVNTLEPAVFKQFLDDQQRGSSNITGTPSCAVTTYTVKYHTVGSAGEDTEASTAIMVPSGGTAGQCGGARPVLLYAHGTSVLKANDMSKLSATEPRLVAAMFAAQGYIVVAPNYAGYAGSTLGYHAYLDALQQSSDMVDGLRAARLSFAAVGAKDGGRLLLTGYSQGGYVALATQRAMQSGYAGEFNVTAAAGLSGPYALSLFGDSIFGGAPSSGAAAFLPMLINAGQRANAGLYSSSAEVYEAKYASGIDSLFPGALGIGDLVAAGKLPNDVLFAQDSLPQAAGYAASFGADHLFKTSYRDGYLADLRATPCNASNANPLGCAPAHPLRKWLLKNDLRNYLPAVPLLLCGGDQDPVVPYKNAEAAYAYFAAQGKPAGTLSLLNVDATASLGDYADTQLAFGAAKGVLRLSALLEGKSASQADQAVRDSYHAGLVAPFCLRATRDFFGRAANR</sequence>
<protein>
    <submittedName>
        <fullName evidence="1">Alpha/beta hydrolase family protein</fullName>
    </submittedName>
</protein>
<dbReference type="PANTHER" id="PTHR34853">
    <property type="match status" value="1"/>
</dbReference>
<dbReference type="InterPro" id="IPR029058">
    <property type="entry name" value="AB_hydrolase_fold"/>
</dbReference>
<keyword evidence="2" id="KW-1185">Reference proteome</keyword>
<proteinExistence type="predicted"/>
<dbReference type="Pfam" id="PF03583">
    <property type="entry name" value="LIP"/>
    <property type="match status" value="1"/>
</dbReference>